<evidence type="ECO:0000313" key="4">
    <source>
        <dbReference type="EMBL" id="EXU95441.1"/>
    </source>
</evidence>
<dbReference type="Pfam" id="PF01370">
    <property type="entry name" value="Epimerase"/>
    <property type="match status" value="1"/>
</dbReference>
<evidence type="ECO:0000259" key="3">
    <source>
        <dbReference type="Pfam" id="PF01370"/>
    </source>
</evidence>
<name>A0A014MW08_9HYPO</name>
<organism evidence="4 5">
    <name type="scientific">Metarhizium robertsii</name>
    <dbReference type="NCBI Taxonomy" id="568076"/>
    <lineage>
        <taxon>Eukaryota</taxon>
        <taxon>Fungi</taxon>
        <taxon>Dikarya</taxon>
        <taxon>Ascomycota</taxon>
        <taxon>Pezizomycotina</taxon>
        <taxon>Sordariomycetes</taxon>
        <taxon>Hypocreomycetidae</taxon>
        <taxon>Hypocreales</taxon>
        <taxon>Clavicipitaceae</taxon>
        <taxon>Metarhizium</taxon>
    </lineage>
</organism>
<dbReference type="InterPro" id="IPR036291">
    <property type="entry name" value="NAD(P)-bd_dom_sf"/>
</dbReference>
<dbReference type="Gene3D" id="3.40.50.720">
    <property type="entry name" value="NAD(P)-binding Rossmann-like Domain"/>
    <property type="match status" value="1"/>
</dbReference>
<reference evidence="4 5" key="1">
    <citation type="submission" date="2014-02" db="EMBL/GenBank/DDBJ databases">
        <title>The genome sequence of the entomopathogenic fungus Metarhizium robertsii ARSEF 2575.</title>
        <authorList>
            <person name="Giuliano Garisto Donzelli B."/>
            <person name="Roe B.A."/>
            <person name="Macmil S.L."/>
            <person name="Krasnoff S.B."/>
            <person name="Gibson D.M."/>
        </authorList>
    </citation>
    <scope>NUCLEOTIDE SEQUENCE [LARGE SCALE GENOMIC DNA]</scope>
    <source>
        <strain evidence="4 5">ARSEF 2575</strain>
    </source>
</reference>
<dbReference type="InterPro" id="IPR050425">
    <property type="entry name" value="NAD(P)_dehydrat-like"/>
</dbReference>
<evidence type="ECO:0000313" key="5">
    <source>
        <dbReference type="Proteomes" id="UP000030151"/>
    </source>
</evidence>
<comment type="similarity">
    <text evidence="2">Belongs to the NAD(P)-dependent epimerase/dehydratase family. Dihydroflavonol-4-reductase subfamily.</text>
</comment>
<sequence length="345" mass="37662">MSNSGPLILITGGTGFIGNHTVAQFLSHGYRVRATARNKDSCSRLLAIHDKHRESIETHVITDITLPGAFDQAVKGVDGIVHMASPFTYSITDNEKDLIIPAINGTRRILESTVSFAPQVKRVVLTSSFASIVDFSQGLWPGHVYDETQWNPITFQAAKDDKRGLAYAGSKKLAEQAAWEFTKTTAGVNFSLATINPPMVYGPPFPGSANLRHLGQSASEIYALMNGSVTAVPPTTLPAFVDVRDVAKAHRLAFETDQPQRFLVSGGSFDMQQVCDLLRENIPKLKSRVPIGNPGHESVGEHYLIDCSKARNVLGIEFLPFSSTFLDMADTFMQLEELEKTPASV</sequence>
<dbReference type="SMR" id="A0A014MW08"/>
<dbReference type="Proteomes" id="UP000030151">
    <property type="component" value="Unassembled WGS sequence"/>
</dbReference>
<dbReference type="eggNOG" id="KOG1502">
    <property type="taxonomic scope" value="Eukaryota"/>
</dbReference>
<feature type="domain" description="NAD-dependent epimerase/dehydratase" evidence="3">
    <location>
        <begin position="8"/>
        <end position="261"/>
    </location>
</feature>
<dbReference type="PANTHER" id="PTHR10366">
    <property type="entry name" value="NAD DEPENDENT EPIMERASE/DEHYDRATASE"/>
    <property type="match status" value="1"/>
</dbReference>
<evidence type="ECO:0000256" key="1">
    <source>
        <dbReference type="ARBA" id="ARBA00023002"/>
    </source>
</evidence>
<protein>
    <submittedName>
        <fullName evidence="4">Cinnamyl-alcohol dehydrogenase family protein</fullName>
    </submittedName>
</protein>
<dbReference type="CDD" id="cd05227">
    <property type="entry name" value="AR_SDR_e"/>
    <property type="match status" value="1"/>
</dbReference>
<dbReference type="HOGENOM" id="CLU_007383_9_2_1"/>
<dbReference type="GO" id="GO:0016616">
    <property type="term" value="F:oxidoreductase activity, acting on the CH-OH group of donors, NAD or NADP as acceptor"/>
    <property type="evidence" value="ECO:0007669"/>
    <property type="project" value="TreeGrafter"/>
</dbReference>
<keyword evidence="1" id="KW-0560">Oxidoreductase</keyword>
<dbReference type="InterPro" id="IPR001509">
    <property type="entry name" value="Epimerase_deHydtase"/>
</dbReference>
<dbReference type="AlphaFoldDB" id="A0A014MW08"/>
<dbReference type="EMBL" id="JELW01000081">
    <property type="protein sequence ID" value="EXU95441.1"/>
    <property type="molecule type" value="Genomic_DNA"/>
</dbReference>
<gene>
    <name evidence="4" type="ORF">X797_011503</name>
</gene>
<proteinExistence type="inferred from homology"/>
<comment type="caution">
    <text evidence="4">The sequence shown here is derived from an EMBL/GenBank/DDBJ whole genome shotgun (WGS) entry which is preliminary data.</text>
</comment>
<dbReference type="SUPFAM" id="SSF51735">
    <property type="entry name" value="NAD(P)-binding Rossmann-fold domains"/>
    <property type="match status" value="1"/>
</dbReference>
<dbReference type="PANTHER" id="PTHR10366:SF579">
    <property type="entry name" value="3-BETA HYDROXYSTEROID DEHYDROGENASE_ISOMERASE FAMILY PROTEIN (AFU_ORTHOLOGUE AFUA_3G02250)"/>
    <property type="match status" value="1"/>
</dbReference>
<accession>A0A014MW08</accession>
<evidence type="ECO:0000256" key="2">
    <source>
        <dbReference type="ARBA" id="ARBA00023445"/>
    </source>
</evidence>